<feature type="compositionally biased region" description="Low complexity" evidence="1">
    <location>
        <begin position="58"/>
        <end position="69"/>
    </location>
</feature>
<organism evidence="2 3">
    <name type="scientific">Lingula anatina</name>
    <name type="common">Brachiopod</name>
    <name type="synonym">Lingula unguis</name>
    <dbReference type="NCBI Taxonomy" id="7574"/>
    <lineage>
        <taxon>Eukaryota</taxon>
        <taxon>Metazoa</taxon>
        <taxon>Spiralia</taxon>
        <taxon>Lophotrochozoa</taxon>
        <taxon>Brachiopoda</taxon>
        <taxon>Linguliformea</taxon>
        <taxon>Lingulata</taxon>
        <taxon>Lingulida</taxon>
        <taxon>Linguloidea</taxon>
        <taxon>Lingulidae</taxon>
        <taxon>Lingula</taxon>
    </lineage>
</organism>
<feature type="region of interest" description="Disordered" evidence="1">
    <location>
        <begin position="136"/>
        <end position="362"/>
    </location>
</feature>
<name>A0A1S3IZ99_LINAN</name>
<evidence type="ECO:0000313" key="2">
    <source>
        <dbReference type="Proteomes" id="UP000085678"/>
    </source>
</evidence>
<feature type="compositionally biased region" description="Polar residues" evidence="1">
    <location>
        <begin position="45"/>
        <end position="56"/>
    </location>
</feature>
<proteinExistence type="predicted"/>
<dbReference type="RefSeq" id="XP_013403527.1">
    <property type="nucleotide sequence ID" value="XM_013548073.2"/>
</dbReference>
<feature type="region of interest" description="Disordered" evidence="1">
    <location>
        <begin position="22"/>
        <end position="76"/>
    </location>
</feature>
<feature type="compositionally biased region" description="Polar residues" evidence="1">
    <location>
        <begin position="149"/>
        <end position="172"/>
    </location>
</feature>
<dbReference type="AlphaFoldDB" id="A0A1S3IZ99"/>
<keyword evidence="2" id="KW-1185">Reference proteome</keyword>
<keyword evidence="3" id="KW-0808">Transferase</keyword>
<evidence type="ECO:0000256" key="1">
    <source>
        <dbReference type="SAM" id="MobiDB-lite"/>
    </source>
</evidence>
<dbReference type="GO" id="GO:0016301">
    <property type="term" value="F:kinase activity"/>
    <property type="evidence" value="ECO:0007669"/>
    <property type="project" value="UniProtKB-KW"/>
</dbReference>
<evidence type="ECO:0000313" key="3">
    <source>
        <dbReference type="RefSeq" id="XP_013403527.1"/>
    </source>
</evidence>
<dbReference type="GeneID" id="106168863"/>
<feature type="compositionally biased region" description="Low complexity" evidence="1">
    <location>
        <begin position="312"/>
        <end position="346"/>
    </location>
</feature>
<gene>
    <name evidence="3" type="primary">LOC106168863</name>
</gene>
<sequence length="486" mass="54111">MPSDFKTTRFPHSRNELLIELLRKKPGSEDDSVAKNSGESKKKLNSSTRTDNSAVEVSSMSSTPNISSSPRTAISSNSKTLTLTECGKADLVLTPAQKQLHQQLLQKHRYLREIMSKQQEQFELVAKQLQWVQKNSKSDLDTPPEGAKGSTTLFPSTGTDHQGCQSKCTELQSLKPPEETTTEEPTPVLPSVNTDNQFSTSTCSDQPKVPQPFQELTIATGARQRDGDNDLPSQKRFRSEQQQQQQQQHQQQQQQHHQQQQQQQKQPQQQQQQQTHREHQQDSPLKYWSDPGPQLLENNTVPPSQAGFRNAQQQQQQDSQLTQPLPLSCQPRRTSSTGLASTGASSPMHLTLPTPSFEPSMAASISSATQDLRLANEILRLQLLQQQLLNQIQCQQQQQTNSFANFPSMSFTQALLDDQVPMATCDMPSSATDQIQDLCGFGFMDHVFGNDLSELDCVQHAAEFGGGYSSSTSNMYCQDGGLNNAK</sequence>
<dbReference type="STRING" id="7574.A0A1S3IZ99"/>
<dbReference type="KEGG" id="lak:106168863"/>
<reference evidence="3" key="1">
    <citation type="submission" date="2025-08" db="UniProtKB">
        <authorList>
            <consortium name="RefSeq"/>
        </authorList>
    </citation>
    <scope>IDENTIFICATION</scope>
    <source>
        <tissue evidence="3">Gonads</tissue>
    </source>
</reference>
<keyword evidence="3" id="KW-0418">Kinase</keyword>
<accession>A0A1S3IZ99</accession>
<protein>
    <submittedName>
        <fullName evidence="3">Probable serine/threonine-protein kinase yakA</fullName>
    </submittedName>
</protein>
<feature type="compositionally biased region" description="Low complexity" evidence="1">
    <location>
        <begin position="241"/>
        <end position="274"/>
    </location>
</feature>
<dbReference type="InParanoid" id="A0A1S3IZ99"/>
<dbReference type="Proteomes" id="UP000085678">
    <property type="component" value="Unplaced"/>
</dbReference>
<feature type="compositionally biased region" description="Polar residues" evidence="1">
    <location>
        <begin position="191"/>
        <end position="205"/>
    </location>
</feature>